<evidence type="ECO:0000313" key="3">
    <source>
        <dbReference type="Proteomes" id="UP000783390"/>
    </source>
</evidence>
<feature type="transmembrane region" description="Helical" evidence="1">
    <location>
        <begin position="12"/>
        <end position="34"/>
    </location>
</feature>
<dbReference type="PANTHER" id="PTHR40044:SF1">
    <property type="entry name" value="INTEGRAL MEMBRANE PROTEIN"/>
    <property type="match status" value="1"/>
</dbReference>
<dbReference type="PANTHER" id="PTHR40044">
    <property type="entry name" value="INTEGRAL MEMBRANE PROTEIN-RELATED"/>
    <property type="match status" value="1"/>
</dbReference>
<reference evidence="2 3" key="1">
    <citation type="submission" date="2021-03" db="EMBL/GenBank/DDBJ databases">
        <title>Genomic Encyclopedia of Type Strains, Phase IV (KMG-IV): sequencing the most valuable type-strain genomes for metagenomic binning, comparative biology and taxonomic classification.</title>
        <authorList>
            <person name="Goeker M."/>
        </authorList>
    </citation>
    <scope>NUCLEOTIDE SEQUENCE [LARGE SCALE GENOMIC DNA]</scope>
    <source>
        <strain evidence="2 3">DSM 3984</strain>
    </source>
</reference>
<sequence length="160" mass="17933">MLKSNSLNTFVKLSLVATLYVVITFAIAPISYGVVQVRLSEVLVLLAFYDKRYILSLTVGCLIANFLSPLGMIDIVVGTLGTFFSVYAISKSKNLFIATLWPTIFCVPVVFIMHILIGLPFFIYLFGFMAGEFISVTIIGYPLFKFLNEKNKFMNIICLE</sequence>
<dbReference type="InterPro" id="IPR010387">
    <property type="entry name" value="QueT"/>
</dbReference>
<comment type="caution">
    <text evidence="2">The sequence shown here is derived from an EMBL/GenBank/DDBJ whole genome shotgun (WGS) entry which is preliminary data.</text>
</comment>
<keyword evidence="1" id="KW-0472">Membrane</keyword>
<accession>A0ABS4EWT1</accession>
<dbReference type="PIRSF" id="PIRSF031501">
    <property type="entry name" value="QueT"/>
    <property type="match status" value="1"/>
</dbReference>
<proteinExistence type="predicted"/>
<dbReference type="EMBL" id="JAGGJZ010000001">
    <property type="protein sequence ID" value="MBP1888462.1"/>
    <property type="molecule type" value="Genomic_DNA"/>
</dbReference>
<dbReference type="Proteomes" id="UP000783390">
    <property type="component" value="Unassembled WGS sequence"/>
</dbReference>
<evidence type="ECO:0000313" key="2">
    <source>
        <dbReference type="EMBL" id="MBP1888462.1"/>
    </source>
</evidence>
<feature type="transmembrane region" description="Helical" evidence="1">
    <location>
        <begin position="123"/>
        <end position="144"/>
    </location>
</feature>
<feature type="transmembrane region" description="Helical" evidence="1">
    <location>
        <begin position="95"/>
        <end position="117"/>
    </location>
</feature>
<keyword evidence="3" id="KW-1185">Reference proteome</keyword>
<feature type="transmembrane region" description="Helical" evidence="1">
    <location>
        <begin position="54"/>
        <end position="83"/>
    </location>
</feature>
<name>A0ABS4EWT1_9CLOT</name>
<gene>
    <name evidence="2" type="ORF">J2Z53_000041</name>
</gene>
<evidence type="ECO:0000256" key="1">
    <source>
        <dbReference type="SAM" id="Phobius"/>
    </source>
</evidence>
<keyword evidence="1" id="KW-1133">Transmembrane helix</keyword>
<dbReference type="RefSeq" id="WP_209795204.1">
    <property type="nucleotide sequence ID" value="NZ_JAGGJZ010000001.1"/>
</dbReference>
<organism evidence="2 3">
    <name type="scientific">Clostridium moniliforme</name>
    <dbReference type="NCBI Taxonomy" id="39489"/>
    <lineage>
        <taxon>Bacteria</taxon>
        <taxon>Bacillati</taxon>
        <taxon>Bacillota</taxon>
        <taxon>Clostridia</taxon>
        <taxon>Eubacteriales</taxon>
        <taxon>Clostridiaceae</taxon>
        <taxon>Clostridium</taxon>
    </lineage>
</organism>
<keyword evidence="1" id="KW-0812">Transmembrane</keyword>
<protein>
    <submittedName>
        <fullName evidence="2">Membrane protein</fullName>
    </submittedName>
</protein>
<dbReference type="Pfam" id="PF06177">
    <property type="entry name" value="QueT"/>
    <property type="match status" value="1"/>
</dbReference>